<evidence type="ECO:0000313" key="1">
    <source>
        <dbReference type="EMBL" id="GAP45046.1"/>
    </source>
</evidence>
<sequence>MGKIKILAIASSGGHWIQLLRLLPAFDGQYLIFVSTHKGNQAQVEGYKFYAVTDATRWEKLKLIKMAFEVRRIIVNENPDVIISTGAAPGLMAVIWGRLKRKKTIWIDSIANVDRISMSGRIAKPFSRLHLTQWDHLADNKSTLFKGTVIS</sequence>
<dbReference type="GO" id="GO:0006488">
    <property type="term" value="P:dolichol-linked oligosaccharide biosynthetic process"/>
    <property type="evidence" value="ECO:0007669"/>
    <property type="project" value="InterPro"/>
</dbReference>
<evidence type="ECO:0000313" key="2">
    <source>
        <dbReference type="Proteomes" id="UP000053091"/>
    </source>
</evidence>
<dbReference type="InterPro" id="IPR013969">
    <property type="entry name" value="Oligosacch_biosynth_Alg14"/>
</dbReference>
<dbReference type="Pfam" id="PF08660">
    <property type="entry name" value="Alg14"/>
    <property type="match status" value="1"/>
</dbReference>
<dbReference type="AlphaFoldDB" id="A0A0S7C670"/>
<gene>
    <name evidence="1" type="ORF">TBC1_12862</name>
</gene>
<dbReference type="Proteomes" id="UP000053091">
    <property type="component" value="Unassembled WGS sequence"/>
</dbReference>
<dbReference type="EMBL" id="DF968183">
    <property type="protein sequence ID" value="GAP45046.1"/>
    <property type="molecule type" value="Genomic_DNA"/>
</dbReference>
<proteinExistence type="predicted"/>
<dbReference type="Gene3D" id="3.40.50.2000">
    <property type="entry name" value="Glycogen Phosphorylase B"/>
    <property type="match status" value="1"/>
</dbReference>
<protein>
    <submittedName>
        <fullName evidence="1">Oligosaccharide biosynthesis protein Alg14 like</fullName>
    </submittedName>
</protein>
<accession>A0A0S7C670</accession>
<dbReference type="STRING" id="1678841.TBC1_12862"/>
<reference evidence="1" key="1">
    <citation type="journal article" date="2015" name="Genome Announc.">
        <title>Draft Genome Sequence of Bacteroidales Strain TBC1, a Novel Isolate from a Methanogenic Wastewater Treatment System.</title>
        <authorList>
            <person name="Tourlousse D.M."/>
            <person name="Matsuura N."/>
            <person name="Sun L."/>
            <person name="Toyonaga M."/>
            <person name="Kuroda K."/>
            <person name="Ohashi A."/>
            <person name="Cruz R."/>
            <person name="Yamaguchi T."/>
            <person name="Sekiguchi Y."/>
        </authorList>
    </citation>
    <scope>NUCLEOTIDE SEQUENCE [LARGE SCALE GENOMIC DNA]</scope>
    <source>
        <strain evidence="1">TBC1</strain>
    </source>
</reference>
<organism evidence="1">
    <name type="scientific">Lentimicrobium saccharophilum</name>
    <dbReference type="NCBI Taxonomy" id="1678841"/>
    <lineage>
        <taxon>Bacteria</taxon>
        <taxon>Pseudomonadati</taxon>
        <taxon>Bacteroidota</taxon>
        <taxon>Bacteroidia</taxon>
        <taxon>Bacteroidales</taxon>
        <taxon>Lentimicrobiaceae</taxon>
        <taxon>Lentimicrobium</taxon>
    </lineage>
</organism>
<name>A0A0S7C670_9BACT</name>
<dbReference type="RefSeq" id="WP_236695690.1">
    <property type="nucleotide sequence ID" value="NZ_DF968183.1"/>
</dbReference>
<dbReference type="SUPFAM" id="SSF53756">
    <property type="entry name" value="UDP-Glycosyltransferase/glycogen phosphorylase"/>
    <property type="match status" value="1"/>
</dbReference>
<keyword evidence="2" id="KW-1185">Reference proteome</keyword>